<reference evidence="2 3" key="1">
    <citation type="submission" date="2016-02" db="EMBL/GenBank/DDBJ databases">
        <title>Complete genome sequence and transcriptome regulation of the pentose utilising yeast Sugiyamaella lignohabitans.</title>
        <authorList>
            <person name="Bellasio M."/>
            <person name="Peymann A."/>
            <person name="Valli M."/>
            <person name="Sipitzky M."/>
            <person name="Graf A."/>
            <person name="Sauer M."/>
            <person name="Marx H."/>
            <person name="Mattanovich D."/>
        </authorList>
    </citation>
    <scope>NUCLEOTIDE SEQUENCE [LARGE SCALE GENOMIC DNA]</scope>
    <source>
        <strain evidence="2 3">CBS 10342</strain>
    </source>
</reference>
<feature type="region of interest" description="Disordered" evidence="1">
    <location>
        <begin position="186"/>
        <end position="256"/>
    </location>
</feature>
<evidence type="ECO:0000313" key="2">
    <source>
        <dbReference type="EMBL" id="ANB15263.1"/>
    </source>
</evidence>
<dbReference type="KEGG" id="slb:AWJ20_2889"/>
<feature type="compositionally biased region" description="Acidic residues" evidence="1">
    <location>
        <begin position="200"/>
        <end position="209"/>
    </location>
</feature>
<name>A0A167FGA4_9ASCO</name>
<dbReference type="Proteomes" id="UP000189580">
    <property type="component" value="Chromosome b"/>
</dbReference>
<feature type="compositionally biased region" description="Low complexity" evidence="1">
    <location>
        <begin position="224"/>
        <end position="237"/>
    </location>
</feature>
<organism evidence="2 3">
    <name type="scientific">Sugiyamaella lignohabitans</name>
    <dbReference type="NCBI Taxonomy" id="796027"/>
    <lineage>
        <taxon>Eukaryota</taxon>
        <taxon>Fungi</taxon>
        <taxon>Dikarya</taxon>
        <taxon>Ascomycota</taxon>
        <taxon>Saccharomycotina</taxon>
        <taxon>Dipodascomycetes</taxon>
        <taxon>Dipodascales</taxon>
        <taxon>Trichomonascaceae</taxon>
        <taxon>Sugiyamaella</taxon>
    </lineage>
</organism>
<evidence type="ECO:0000256" key="1">
    <source>
        <dbReference type="SAM" id="MobiDB-lite"/>
    </source>
</evidence>
<accession>A0A167FGA4</accession>
<gene>
    <name evidence="2" type="primary">FRE8</name>
    <name evidence="2" type="ORF">AWJ20_2889</name>
</gene>
<dbReference type="GeneID" id="30034849"/>
<protein>
    <submittedName>
        <fullName evidence="2">Fre8p</fullName>
    </submittedName>
</protein>
<dbReference type="EMBL" id="CP014503">
    <property type="protein sequence ID" value="ANB15263.1"/>
    <property type="molecule type" value="Genomic_DNA"/>
</dbReference>
<feature type="compositionally biased region" description="Basic and acidic residues" evidence="1">
    <location>
        <begin position="210"/>
        <end position="223"/>
    </location>
</feature>
<proteinExistence type="predicted"/>
<dbReference type="SUPFAM" id="SSF52343">
    <property type="entry name" value="Ferredoxin reductase-like, C-terminal NADP-linked domain"/>
    <property type="match status" value="1"/>
</dbReference>
<dbReference type="OrthoDB" id="10006946at2759"/>
<evidence type="ECO:0000313" key="3">
    <source>
        <dbReference type="Proteomes" id="UP000189580"/>
    </source>
</evidence>
<sequence>MKFVPGSHVRLSNSLYKPSTWLQSSHPYTVASLPEEPILQLVVRKSRYPIKLRQTYSMLGIFRSVSTQFMDDARTGGIRRALFIVGGSGIAFAAPVFRYLESLGVEVKLLWAIRDPQDANVLKSIKLHDAVLDGRVEIYFTRESRLKRRLSTASLLEAQIYKELNDDEYLDIAVDDLCCMDTPQVELDEERQYDQHGYDDYDNNDEENNESGHYEAVDHDHKSSASASDGSESTLSGGEASEMPDGLPSSGSNETDPLLLSRPKFIKYSSEHVIDPIHHPRHPPSNRSKPRYIDIRDEYSYAMFNSRPVLNIRLQAWLCGISIDADDCCCVDQLLQVSQENRRGGWVISAGSHKLVHDSQQWAESKGFKFYQEEFNL</sequence>
<dbReference type="RefSeq" id="XP_018737740.1">
    <property type="nucleotide sequence ID" value="XM_018879863.1"/>
</dbReference>
<dbReference type="AlphaFoldDB" id="A0A167FGA4"/>
<dbReference type="CDD" id="cd06186">
    <property type="entry name" value="NOX_Duox_like_FAD_NADP"/>
    <property type="match status" value="1"/>
</dbReference>
<keyword evidence="3" id="KW-1185">Reference proteome</keyword>
<feature type="compositionally biased region" description="Basic and acidic residues" evidence="1">
    <location>
        <begin position="190"/>
        <end position="199"/>
    </location>
</feature>
<dbReference type="InterPro" id="IPR039261">
    <property type="entry name" value="FNR_nucleotide-bd"/>
</dbReference>